<dbReference type="Pfam" id="PF00583">
    <property type="entry name" value="Acetyltransf_1"/>
    <property type="match status" value="1"/>
</dbReference>
<dbReference type="PROSITE" id="PS51186">
    <property type="entry name" value="GNAT"/>
    <property type="match status" value="1"/>
</dbReference>
<gene>
    <name evidence="4" type="ORF">GCM10010104_62440</name>
</gene>
<protein>
    <submittedName>
        <fullName evidence="4">GNAT family N-acetyltransferase</fullName>
    </submittedName>
</protein>
<name>A0ABP5RBA4_9ACTN</name>
<evidence type="ECO:0000259" key="3">
    <source>
        <dbReference type="PROSITE" id="PS51186"/>
    </source>
</evidence>
<organism evidence="4 5">
    <name type="scientific">Streptomyces indiaensis</name>
    <dbReference type="NCBI Taxonomy" id="284033"/>
    <lineage>
        <taxon>Bacteria</taxon>
        <taxon>Bacillati</taxon>
        <taxon>Actinomycetota</taxon>
        <taxon>Actinomycetes</taxon>
        <taxon>Kitasatosporales</taxon>
        <taxon>Streptomycetaceae</taxon>
        <taxon>Streptomyces</taxon>
    </lineage>
</organism>
<dbReference type="InterPro" id="IPR050832">
    <property type="entry name" value="Bact_Acetyltransf"/>
</dbReference>
<dbReference type="CDD" id="cd04301">
    <property type="entry name" value="NAT_SF"/>
    <property type="match status" value="1"/>
</dbReference>
<dbReference type="Proteomes" id="UP001501474">
    <property type="component" value="Unassembled WGS sequence"/>
</dbReference>
<feature type="domain" description="N-acetyltransferase" evidence="3">
    <location>
        <begin position="10"/>
        <end position="162"/>
    </location>
</feature>
<keyword evidence="1" id="KW-0808">Transferase</keyword>
<keyword evidence="5" id="KW-1185">Reference proteome</keyword>
<sequence length="164" mass="18286">MIKNRVTPGRVIRTVLPAELADVVALHARARATYYPDGVPQDGTDWTEAWRGALTRPDGRVLCLVEAGRMVGLASFRTPEGVPADEVKLFQFHVDPGHWRRGVGTALHAACVEEWQGDGRRTAVLDVHVDNRRAQGFYRRQGWVPEPAGPGDHHRRMRLVLPGE</sequence>
<evidence type="ECO:0000313" key="5">
    <source>
        <dbReference type="Proteomes" id="UP001501474"/>
    </source>
</evidence>
<keyword evidence="2" id="KW-0012">Acyltransferase</keyword>
<comment type="caution">
    <text evidence="4">The sequence shown here is derived from an EMBL/GenBank/DDBJ whole genome shotgun (WGS) entry which is preliminary data.</text>
</comment>
<dbReference type="PANTHER" id="PTHR43877">
    <property type="entry name" value="AMINOALKYLPHOSPHONATE N-ACETYLTRANSFERASE-RELATED-RELATED"/>
    <property type="match status" value="1"/>
</dbReference>
<proteinExistence type="predicted"/>
<dbReference type="InterPro" id="IPR016181">
    <property type="entry name" value="Acyl_CoA_acyltransferase"/>
</dbReference>
<dbReference type="InterPro" id="IPR000182">
    <property type="entry name" value="GNAT_dom"/>
</dbReference>
<evidence type="ECO:0000256" key="1">
    <source>
        <dbReference type="ARBA" id="ARBA00022679"/>
    </source>
</evidence>
<reference evidence="5" key="1">
    <citation type="journal article" date="2019" name="Int. J. Syst. Evol. Microbiol.">
        <title>The Global Catalogue of Microorganisms (GCM) 10K type strain sequencing project: providing services to taxonomists for standard genome sequencing and annotation.</title>
        <authorList>
            <consortium name="The Broad Institute Genomics Platform"/>
            <consortium name="The Broad Institute Genome Sequencing Center for Infectious Disease"/>
            <person name="Wu L."/>
            <person name="Ma J."/>
        </authorList>
    </citation>
    <scope>NUCLEOTIDE SEQUENCE [LARGE SCALE GENOMIC DNA]</scope>
    <source>
        <strain evidence="5">JCM 3053</strain>
    </source>
</reference>
<dbReference type="RefSeq" id="WP_234849532.1">
    <property type="nucleotide sequence ID" value="NZ_BAAART010000183.1"/>
</dbReference>
<accession>A0ABP5RBA4</accession>
<dbReference type="EMBL" id="BAAART010000183">
    <property type="protein sequence ID" value="GAA2256873.1"/>
    <property type="molecule type" value="Genomic_DNA"/>
</dbReference>
<evidence type="ECO:0000256" key="2">
    <source>
        <dbReference type="ARBA" id="ARBA00023315"/>
    </source>
</evidence>
<evidence type="ECO:0000313" key="4">
    <source>
        <dbReference type="EMBL" id="GAA2256873.1"/>
    </source>
</evidence>
<dbReference type="Gene3D" id="3.40.630.30">
    <property type="match status" value="1"/>
</dbReference>
<dbReference type="SUPFAM" id="SSF55729">
    <property type="entry name" value="Acyl-CoA N-acyltransferases (Nat)"/>
    <property type="match status" value="1"/>
</dbReference>